<dbReference type="AlphaFoldDB" id="A0A9R1UZL3"/>
<evidence type="ECO:0000259" key="1">
    <source>
        <dbReference type="Pfam" id="PF02721"/>
    </source>
</evidence>
<dbReference type="SUPFAM" id="SSF50249">
    <property type="entry name" value="Nucleic acid-binding proteins"/>
    <property type="match status" value="1"/>
</dbReference>
<evidence type="ECO:0000313" key="3">
    <source>
        <dbReference type="Proteomes" id="UP000235145"/>
    </source>
</evidence>
<dbReference type="EMBL" id="NBSK02000007">
    <property type="protein sequence ID" value="KAJ0195678.1"/>
    <property type="molecule type" value="Genomic_DNA"/>
</dbReference>
<protein>
    <recommendedName>
        <fullName evidence="1">Replication protein A 70 kDa DNA-binding subunit B/D first OB fold domain-containing protein</fullName>
    </recommendedName>
</protein>
<feature type="domain" description="Replication protein A 70 kDa DNA-binding subunit B/D first OB fold" evidence="1">
    <location>
        <begin position="19"/>
        <end position="111"/>
    </location>
</feature>
<accession>A0A9R1UZL3</accession>
<dbReference type="InterPro" id="IPR003871">
    <property type="entry name" value="RFA1B/D_OB_1st"/>
</dbReference>
<dbReference type="Pfam" id="PF02721">
    <property type="entry name" value="DUF223"/>
    <property type="match status" value="1"/>
</dbReference>
<gene>
    <name evidence="2" type="ORF">LSAT_V11C700368070</name>
</gene>
<evidence type="ECO:0000313" key="2">
    <source>
        <dbReference type="EMBL" id="KAJ0195678.1"/>
    </source>
</evidence>
<comment type="caution">
    <text evidence="2">The sequence shown here is derived from an EMBL/GenBank/DDBJ whole genome shotgun (WGS) entry which is preliminary data.</text>
</comment>
<dbReference type="InterPro" id="IPR012340">
    <property type="entry name" value="NA-bd_OB-fold"/>
</dbReference>
<dbReference type="Gene3D" id="2.40.50.140">
    <property type="entry name" value="Nucleic acid-binding proteins"/>
    <property type="match status" value="1"/>
</dbReference>
<proteinExistence type="predicted"/>
<keyword evidence="3" id="KW-1185">Reference proteome</keyword>
<reference evidence="2 3" key="1">
    <citation type="journal article" date="2017" name="Nat. Commun.">
        <title>Genome assembly with in vitro proximity ligation data and whole-genome triplication in lettuce.</title>
        <authorList>
            <person name="Reyes-Chin-Wo S."/>
            <person name="Wang Z."/>
            <person name="Yang X."/>
            <person name="Kozik A."/>
            <person name="Arikit S."/>
            <person name="Song C."/>
            <person name="Xia L."/>
            <person name="Froenicke L."/>
            <person name="Lavelle D.O."/>
            <person name="Truco M.J."/>
            <person name="Xia R."/>
            <person name="Zhu S."/>
            <person name="Xu C."/>
            <person name="Xu H."/>
            <person name="Xu X."/>
            <person name="Cox K."/>
            <person name="Korf I."/>
            <person name="Meyers B.C."/>
            <person name="Michelmore R.W."/>
        </authorList>
    </citation>
    <scope>NUCLEOTIDE SEQUENCE [LARGE SCALE GENOMIC DNA]</scope>
    <source>
        <strain evidence="3">cv. Salinas</strain>
        <tissue evidence="2">Seedlings</tissue>
    </source>
</reference>
<name>A0A9R1UZL3_LACSA</name>
<sequence>MTGPNVTFVADVDVTRDDLTFKLRVINLWKKMALYNKDKIYSIEIILIDEKGNKIQAIVSTKNIYKFKDILKNGHAFYIKFPVFASQRMGGLRLNRLHHKLTFVHNSILMECHDFSRLVVAFGDMLQDNSDMKKHKLNIQIQDANYLNVITFEYWGLSLISGLVCKDFQKLGDVWHLWDLS</sequence>
<organism evidence="2 3">
    <name type="scientific">Lactuca sativa</name>
    <name type="common">Garden lettuce</name>
    <dbReference type="NCBI Taxonomy" id="4236"/>
    <lineage>
        <taxon>Eukaryota</taxon>
        <taxon>Viridiplantae</taxon>
        <taxon>Streptophyta</taxon>
        <taxon>Embryophyta</taxon>
        <taxon>Tracheophyta</taxon>
        <taxon>Spermatophyta</taxon>
        <taxon>Magnoliopsida</taxon>
        <taxon>eudicotyledons</taxon>
        <taxon>Gunneridae</taxon>
        <taxon>Pentapetalae</taxon>
        <taxon>asterids</taxon>
        <taxon>campanulids</taxon>
        <taxon>Asterales</taxon>
        <taxon>Asteraceae</taxon>
        <taxon>Cichorioideae</taxon>
        <taxon>Cichorieae</taxon>
        <taxon>Lactucinae</taxon>
        <taxon>Lactuca</taxon>
    </lineage>
</organism>
<dbReference type="Proteomes" id="UP000235145">
    <property type="component" value="Unassembled WGS sequence"/>
</dbReference>